<reference evidence="4" key="1">
    <citation type="journal article" date="2019" name="Int. J. Syst. Evol. Microbiol.">
        <title>The Global Catalogue of Microorganisms (GCM) 10K type strain sequencing project: providing services to taxonomists for standard genome sequencing and annotation.</title>
        <authorList>
            <consortium name="The Broad Institute Genomics Platform"/>
            <consortium name="The Broad Institute Genome Sequencing Center for Infectious Disease"/>
            <person name="Wu L."/>
            <person name="Ma J."/>
        </authorList>
    </citation>
    <scope>NUCLEOTIDE SEQUENCE [LARGE SCALE GENOMIC DNA]</scope>
    <source>
        <strain evidence="4">JCM 17809</strain>
    </source>
</reference>
<evidence type="ECO:0000313" key="4">
    <source>
        <dbReference type="Proteomes" id="UP001500945"/>
    </source>
</evidence>
<evidence type="ECO:0000259" key="2">
    <source>
        <dbReference type="Pfam" id="PF00296"/>
    </source>
</evidence>
<sequence length="402" mass="42101">MPHAIVPRASRETASPELPRRRVRMAATLSPGSLATVGAMRLAITCGYAGMGLDRDTLELVQVAEQLGYAQAWVAEAYGSDAPTVLAWLAAQTSTIGLGAGVMQIPARTPAMTAMTAATLDTLSGGRFHLGLGVSGPQVSEGWHGVRFAAPLARTREYVDIVRMALRREQVRYAGEHFTLPLPDGPGKALRLTIRPQRADLPLYLAAVGPRNLRLAGEVADGWLAIFLSPEHCADQVDAVRAGRVAAGAGEGADPMAGFDVVATVPVVVTDDLEVGRAAVASYTALYVGGMGSRTQNFYNSLVRRMGFADVADEVQALYLEGRARDAAAAVPFELVDATALVGPPERIAQRIGRYAAAGVTTLSVAPFALTTVDRARVLRTVAAALAASADRPAAPSGPETP</sequence>
<dbReference type="NCBIfam" id="TIGR03559">
    <property type="entry name" value="F420_Rv3520c"/>
    <property type="match status" value="1"/>
</dbReference>
<dbReference type="Pfam" id="PF00296">
    <property type="entry name" value="Bac_luciferase"/>
    <property type="match status" value="1"/>
</dbReference>
<dbReference type="InterPro" id="IPR011251">
    <property type="entry name" value="Luciferase-like_dom"/>
</dbReference>
<dbReference type="PANTHER" id="PTHR43244:SF1">
    <property type="entry name" value="5,10-METHYLENETETRAHYDROMETHANOPTERIN REDUCTASE"/>
    <property type="match status" value="1"/>
</dbReference>
<accession>A0ABP8KEL9</accession>
<organism evidence="3 4">
    <name type="scientific">Fodinibacter luteus</name>
    <dbReference type="NCBI Taxonomy" id="552064"/>
    <lineage>
        <taxon>Bacteria</taxon>
        <taxon>Bacillati</taxon>
        <taxon>Actinomycetota</taxon>
        <taxon>Actinomycetes</taxon>
        <taxon>Micrococcales</taxon>
        <taxon>Intrasporangiaceae</taxon>
        <taxon>Fodinibacter (ex Wang et al. 2009)</taxon>
    </lineage>
</organism>
<feature type="domain" description="Luciferase-like" evidence="2">
    <location>
        <begin position="55"/>
        <end position="361"/>
    </location>
</feature>
<protein>
    <submittedName>
        <fullName evidence="3">LLM class F420-dependent oxidoreductase</fullName>
    </submittedName>
</protein>
<proteinExistence type="predicted"/>
<gene>
    <name evidence="3" type="ORF">GCM10023168_18290</name>
</gene>
<evidence type="ECO:0000256" key="1">
    <source>
        <dbReference type="ARBA" id="ARBA00023002"/>
    </source>
</evidence>
<name>A0ABP8KEL9_9MICO</name>
<keyword evidence="4" id="KW-1185">Reference proteome</keyword>
<dbReference type="InterPro" id="IPR019951">
    <property type="entry name" value="F420_OxRdatse_Rv3520c_pred"/>
</dbReference>
<keyword evidence="1" id="KW-0560">Oxidoreductase</keyword>
<dbReference type="SUPFAM" id="SSF51679">
    <property type="entry name" value="Bacterial luciferase-like"/>
    <property type="match status" value="1"/>
</dbReference>
<dbReference type="EMBL" id="BAABGM010000012">
    <property type="protein sequence ID" value="GAA4405032.1"/>
    <property type="molecule type" value="Genomic_DNA"/>
</dbReference>
<dbReference type="Gene3D" id="3.20.20.30">
    <property type="entry name" value="Luciferase-like domain"/>
    <property type="match status" value="1"/>
</dbReference>
<comment type="caution">
    <text evidence="3">The sequence shown here is derived from an EMBL/GenBank/DDBJ whole genome shotgun (WGS) entry which is preliminary data.</text>
</comment>
<dbReference type="PANTHER" id="PTHR43244">
    <property type="match status" value="1"/>
</dbReference>
<dbReference type="InterPro" id="IPR036661">
    <property type="entry name" value="Luciferase-like_sf"/>
</dbReference>
<dbReference type="Proteomes" id="UP001500945">
    <property type="component" value="Unassembled WGS sequence"/>
</dbReference>
<evidence type="ECO:0000313" key="3">
    <source>
        <dbReference type="EMBL" id="GAA4405032.1"/>
    </source>
</evidence>
<dbReference type="CDD" id="cd01097">
    <property type="entry name" value="Tetrahydromethanopterin_reductase"/>
    <property type="match status" value="1"/>
</dbReference>
<dbReference type="InterPro" id="IPR050564">
    <property type="entry name" value="F420-G6PD/mer"/>
</dbReference>